<feature type="transmembrane region" description="Helical" evidence="3">
    <location>
        <begin position="317"/>
        <end position="337"/>
    </location>
</feature>
<feature type="transmembrane region" description="Helical" evidence="3">
    <location>
        <begin position="48"/>
        <end position="67"/>
    </location>
</feature>
<comment type="caution">
    <text evidence="4">The sequence shown here is derived from an EMBL/GenBank/DDBJ whole genome shotgun (WGS) entry which is preliminary data.</text>
</comment>
<evidence type="ECO:0000256" key="2">
    <source>
        <dbReference type="ARBA" id="ARBA00022803"/>
    </source>
</evidence>
<keyword evidence="3" id="KW-1133">Transmembrane helix</keyword>
<protein>
    <submittedName>
        <fullName evidence="4">Uncharacterized protein</fullName>
    </submittedName>
</protein>
<name>A0A928UY29_9SPHI</name>
<keyword evidence="5" id="KW-1185">Reference proteome</keyword>
<dbReference type="AlphaFoldDB" id="A0A928UY29"/>
<keyword evidence="2" id="KW-0802">TPR repeat</keyword>
<feature type="transmembrane region" description="Helical" evidence="3">
    <location>
        <begin position="260"/>
        <end position="278"/>
    </location>
</feature>
<evidence type="ECO:0000313" key="4">
    <source>
        <dbReference type="EMBL" id="MBE8714802.1"/>
    </source>
</evidence>
<feature type="transmembrane region" description="Helical" evidence="3">
    <location>
        <begin position="182"/>
        <end position="202"/>
    </location>
</feature>
<evidence type="ECO:0000313" key="5">
    <source>
        <dbReference type="Proteomes" id="UP000616201"/>
    </source>
</evidence>
<feature type="transmembrane region" description="Helical" evidence="3">
    <location>
        <begin position="349"/>
        <end position="370"/>
    </location>
</feature>
<feature type="transmembrane region" description="Helical" evidence="3">
    <location>
        <begin position="135"/>
        <end position="152"/>
    </location>
</feature>
<reference evidence="4" key="1">
    <citation type="submission" date="2018-02" db="EMBL/GenBank/DDBJ databases">
        <authorList>
            <person name="Vasarhelyi B.M."/>
            <person name="Deshmukh S."/>
            <person name="Balint B."/>
            <person name="Kukolya J."/>
        </authorList>
    </citation>
    <scope>NUCLEOTIDE SEQUENCE</scope>
    <source>
        <strain evidence="4">KB22</strain>
    </source>
</reference>
<sequence>MLLDEVLIQQGLNFENFIAIFSNINNLQYSPLNTIYYLLIYQINGYDAYYYHLFSILVHLLNGLALFKLLNLLFSCFNINNTQIISYIVVLIWLIHPLNVESVVWISASKIPLFSFFYFISFYYYIKSFLDKKKFAINYSLCIIAFIFSFLFKEQAVIIPVTFFIFSLIFQIQSTSVRYRTLFFLITPLFIISIIFISATLFALSYEGGGHPFDKYPLEKRLFFSFYSLGFYIFNSYLPLELKYHYAFPIKPDQSVPINLYVIAISLIILFISANKYLKKTKYYLTYIFMFLFFVIHLALCLHIIPLPRASIVADRYMYLALIGSISFIIIFITEYFKLDLSLKNRSNYIFTLILCLFIIGLAGFSYTLVESWFYRQI</sequence>
<proteinExistence type="predicted"/>
<feature type="transmembrane region" description="Helical" evidence="3">
    <location>
        <begin position="284"/>
        <end position="305"/>
    </location>
</feature>
<feature type="transmembrane region" description="Helical" evidence="3">
    <location>
        <begin position="158"/>
        <end position="175"/>
    </location>
</feature>
<keyword evidence="1" id="KW-0677">Repeat</keyword>
<dbReference type="PANTHER" id="PTHR44227">
    <property type="match status" value="1"/>
</dbReference>
<keyword evidence="3" id="KW-0472">Membrane</keyword>
<dbReference type="Proteomes" id="UP000616201">
    <property type="component" value="Unassembled WGS sequence"/>
</dbReference>
<dbReference type="InterPro" id="IPR052346">
    <property type="entry name" value="O-mannosyl-transferase_TMTC"/>
</dbReference>
<organism evidence="4 5">
    <name type="scientific">Sphingobacterium hungaricum</name>
    <dbReference type="NCBI Taxonomy" id="2082723"/>
    <lineage>
        <taxon>Bacteria</taxon>
        <taxon>Pseudomonadati</taxon>
        <taxon>Bacteroidota</taxon>
        <taxon>Sphingobacteriia</taxon>
        <taxon>Sphingobacteriales</taxon>
        <taxon>Sphingobacteriaceae</taxon>
        <taxon>Sphingobacterium</taxon>
    </lineage>
</organism>
<dbReference type="EMBL" id="PRDK01000008">
    <property type="protein sequence ID" value="MBE8714802.1"/>
    <property type="molecule type" value="Genomic_DNA"/>
</dbReference>
<evidence type="ECO:0000256" key="1">
    <source>
        <dbReference type="ARBA" id="ARBA00022737"/>
    </source>
</evidence>
<keyword evidence="3" id="KW-0812">Transmembrane</keyword>
<feature type="transmembrane region" description="Helical" evidence="3">
    <location>
        <begin position="79"/>
        <end position="96"/>
    </location>
</feature>
<evidence type="ECO:0000256" key="3">
    <source>
        <dbReference type="SAM" id="Phobius"/>
    </source>
</evidence>
<gene>
    <name evidence="4" type="ORF">C4F49_14040</name>
</gene>
<accession>A0A928UY29</accession>
<dbReference type="PANTHER" id="PTHR44227:SF3">
    <property type="entry name" value="PROTEIN O-MANNOSYL-TRANSFERASE TMTC4"/>
    <property type="match status" value="1"/>
</dbReference>
<feature type="transmembrane region" description="Helical" evidence="3">
    <location>
        <begin position="102"/>
        <end position="126"/>
    </location>
</feature>